<comment type="similarity">
    <text evidence="1">Belongs to the Gfa family.</text>
</comment>
<dbReference type="AlphaFoldDB" id="A0A6A6ALJ5"/>
<dbReference type="PROSITE" id="PS51891">
    <property type="entry name" value="CENP_V_GFA"/>
    <property type="match status" value="1"/>
</dbReference>
<feature type="domain" description="CENP-V/GFA" evidence="4">
    <location>
        <begin position="19"/>
        <end position="139"/>
    </location>
</feature>
<dbReference type="PANTHER" id="PTHR28620">
    <property type="entry name" value="CENTROMERE PROTEIN V"/>
    <property type="match status" value="1"/>
</dbReference>
<name>A0A6A6ALJ5_9PLEO</name>
<gene>
    <name evidence="5" type="ORF">P153DRAFT_169752</name>
</gene>
<evidence type="ECO:0000256" key="2">
    <source>
        <dbReference type="ARBA" id="ARBA00022723"/>
    </source>
</evidence>
<dbReference type="OrthoDB" id="2993351at2759"/>
<dbReference type="Pfam" id="PF04828">
    <property type="entry name" value="GFA"/>
    <property type="match status" value="1"/>
</dbReference>
<dbReference type="PANTHER" id="PTHR28620:SF1">
    <property type="entry name" value="CENP-V_GFA DOMAIN-CONTAINING PROTEIN"/>
    <property type="match status" value="1"/>
</dbReference>
<accession>A0A6A6ALJ5</accession>
<dbReference type="RefSeq" id="XP_033527067.1">
    <property type="nucleotide sequence ID" value="XM_033662302.1"/>
</dbReference>
<dbReference type="EMBL" id="ML977500">
    <property type="protein sequence ID" value="KAF2132680.1"/>
    <property type="molecule type" value="Genomic_DNA"/>
</dbReference>
<evidence type="ECO:0000313" key="6">
    <source>
        <dbReference type="Proteomes" id="UP000799771"/>
    </source>
</evidence>
<protein>
    <recommendedName>
        <fullName evidence="4">CENP-V/GFA domain-containing protein</fullName>
    </recommendedName>
</protein>
<evidence type="ECO:0000256" key="3">
    <source>
        <dbReference type="ARBA" id="ARBA00022833"/>
    </source>
</evidence>
<dbReference type="GeneID" id="54402734"/>
<dbReference type="Proteomes" id="UP000799771">
    <property type="component" value="Unassembled WGS sequence"/>
</dbReference>
<organism evidence="5 6">
    <name type="scientific">Dothidotthia symphoricarpi CBS 119687</name>
    <dbReference type="NCBI Taxonomy" id="1392245"/>
    <lineage>
        <taxon>Eukaryota</taxon>
        <taxon>Fungi</taxon>
        <taxon>Dikarya</taxon>
        <taxon>Ascomycota</taxon>
        <taxon>Pezizomycotina</taxon>
        <taxon>Dothideomycetes</taxon>
        <taxon>Pleosporomycetidae</taxon>
        <taxon>Pleosporales</taxon>
        <taxon>Dothidotthiaceae</taxon>
        <taxon>Dothidotthia</taxon>
    </lineage>
</organism>
<dbReference type="SUPFAM" id="SSF51316">
    <property type="entry name" value="Mss4-like"/>
    <property type="match status" value="1"/>
</dbReference>
<dbReference type="InterPro" id="IPR052355">
    <property type="entry name" value="CENP-V-like"/>
</dbReference>
<reference evidence="5" key="1">
    <citation type="journal article" date="2020" name="Stud. Mycol.">
        <title>101 Dothideomycetes genomes: a test case for predicting lifestyles and emergence of pathogens.</title>
        <authorList>
            <person name="Haridas S."/>
            <person name="Albert R."/>
            <person name="Binder M."/>
            <person name="Bloem J."/>
            <person name="Labutti K."/>
            <person name="Salamov A."/>
            <person name="Andreopoulos B."/>
            <person name="Baker S."/>
            <person name="Barry K."/>
            <person name="Bills G."/>
            <person name="Bluhm B."/>
            <person name="Cannon C."/>
            <person name="Castanera R."/>
            <person name="Culley D."/>
            <person name="Daum C."/>
            <person name="Ezra D."/>
            <person name="Gonzalez J."/>
            <person name="Henrissat B."/>
            <person name="Kuo A."/>
            <person name="Liang C."/>
            <person name="Lipzen A."/>
            <person name="Lutzoni F."/>
            <person name="Magnuson J."/>
            <person name="Mondo S."/>
            <person name="Nolan M."/>
            <person name="Ohm R."/>
            <person name="Pangilinan J."/>
            <person name="Park H.-J."/>
            <person name="Ramirez L."/>
            <person name="Alfaro M."/>
            <person name="Sun H."/>
            <person name="Tritt A."/>
            <person name="Yoshinaga Y."/>
            <person name="Zwiers L.-H."/>
            <person name="Turgeon B."/>
            <person name="Goodwin S."/>
            <person name="Spatafora J."/>
            <person name="Crous P."/>
            <person name="Grigoriev I."/>
        </authorList>
    </citation>
    <scope>NUCLEOTIDE SEQUENCE</scope>
    <source>
        <strain evidence="5">CBS 119687</strain>
    </source>
</reference>
<evidence type="ECO:0000256" key="1">
    <source>
        <dbReference type="ARBA" id="ARBA00005495"/>
    </source>
</evidence>
<dbReference type="GO" id="GO:0046872">
    <property type="term" value="F:metal ion binding"/>
    <property type="evidence" value="ECO:0007669"/>
    <property type="project" value="UniProtKB-KW"/>
</dbReference>
<sequence>MATETSKPTTSEPVEMETYKGSCHCASHTYTILHPALTHPSTRVLSCNCSICIRSGALFIYPPNSAVQFTTGKLEDLKAYTFTPKRIAHYFCDTCGTYCMARSVDPTYHAGTTCVNVRTLGGVEIPGLCVKEMDGANCDVDAEVEKYLGKGR</sequence>
<evidence type="ECO:0000313" key="5">
    <source>
        <dbReference type="EMBL" id="KAF2132680.1"/>
    </source>
</evidence>
<evidence type="ECO:0000259" key="4">
    <source>
        <dbReference type="PROSITE" id="PS51891"/>
    </source>
</evidence>
<keyword evidence="3" id="KW-0862">Zinc</keyword>
<dbReference type="InterPro" id="IPR006913">
    <property type="entry name" value="CENP-V/GFA"/>
</dbReference>
<proteinExistence type="inferred from homology"/>
<dbReference type="InterPro" id="IPR011057">
    <property type="entry name" value="Mss4-like_sf"/>
</dbReference>
<dbReference type="GO" id="GO:0016846">
    <property type="term" value="F:carbon-sulfur lyase activity"/>
    <property type="evidence" value="ECO:0007669"/>
    <property type="project" value="InterPro"/>
</dbReference>
<dbReference type="Gene3D" id="2.170.150.70">
    <property type="match status" value="1"/>
</dbReference>
<keyword evidence="6" id="KW-1185">Reference proteome</keyword>
<keyword evidence="2" id="KW-0479">Metal-binding</keyword>